<dbReference type="AlphaFoldDB" id="A0A2M8NY31"/>
<reference evidence="1 2" key="1">
    <citation type="submission" date="2017-11" db="EMBL/GenBank/DDBJ databases">
        <title>Evolution of Phototrophy in the Chloroflexi Phylum Driven by Horizontal Gene Transfer.</title>
        <authorList>
            <person name="Ward L.M."/>
            <person name="Hemp J."/>
            <person name="Shih P.M."/>
            <person name="Mcglynn S.E."/>
            <person name="Fischer W."/>
        </authorList>
    </citation>
    <scope>NUCLEOTIDE SEQUENCE [LARGE SCALE GENOMIC DNA]</scope>
    <source>
        <strain evidence="1">CP2_2F</strain>
    </source>
</reference>
<name>A0A2M8NY31_9CHLR</name>
<dbReference type="InterPro" id="IPR015943">
    <property type="entry name" value="WD40/YVTN_repeat-like_dom_sf"/>
</dbReference>
<dbReference type="Proteomes" id="UP000228921">
    <property type="component" value="Unassembled WGS sequence"/>
</dbReference>
<evidence type="ECO:0000313" key="1">
    <source>
        <dbReference type="EMBL" id="PJF30200.1"/>
    </source>
</evidence>
<dbReference type="EMBL" id="PGTK01000017">
    <property type="protein sequence ID" value="PJF30200.1"/>
    <property type="molecule type" value="Genomic_DNA"/>
</dbReference>
<gene>
    <name evidence="1" type="ORF">CUN51_08580</name>
</gene>
<feature type="non-terminal residue" evidence="1">
    <location>
        <position position="161"/>
    </location>
</feature>
<feature type="non-terminal residue" evidence="1">
    <location>
        <position position="1"/>
    </location>
</feature>
<comment type="caution">
    <text evidence="1">The sequence shown here is derived from an EMBL/GenBank/DDBJ whole genome shotgun (WGS) entry which is preliminary data.</text>
</comment>
<proteinExistence type="predicted"/>
<accession>A0A2M8NY31</accession>
<evidence type="ECO:0000313" key="2">
    <source>
        <dbReference type="Proteomes" id="UP000228921"/>
    </source>
</evidence>
<sequence length="161" mass="18247">CLSGGEDRPIRLVRHALELSADRLTESAEGLACYLYGRLYSHRELPEIGALRQQTAPKGWQPMHEPTHHQAGGHLLRTLRGHEEQVLGALELRDGRLLSWSEDKTLRLWVANGTLIDVIHTDVSVGSWRAWFAQHNALEEDFEQFLRTRHSDGFAPAPERG</sequence>
<protein>
    <submittedName>
        <fullName evidence="1">Uncharacterized protein</fullName>
    </submittedName>
</protein>
<dbReference type="Gene3D" id="2.130.10.10">
    <property type="entry name" value="YVTN repeat-like/Quinoprotein amine dehydrogenase"/>
    <property type="match status" value="1"/>
</dbReference>
<organism evidence="1 2">
    <name type="scientific">Candidatus Thermofonsia Clade 1 bacterium</name>
    <dbReference type="NCBI Taxonomy" id="2364210"/>
    <lineage>
        <taxon>Bacteria</taxon>
        <taxon>Bacillati</taxon>
        <taxon>Chloroflexota</taxon>
        <taxon>Candidatus Thermofontia</taxon>
        <taxon>Candidatus Thermofonsia Clade 1</taxon>
    </lineage>
</organism>